<evidence type="ECO:0008006" key="4">
    <source>
        <dbReference type="Google" id="ProtNLM"/>
    </source>
</evidence>
<feature type="chain" id="PRO_5041316314" description="Porin" evidence="1">
    <location>
        <begin position="28"/>
        <end position="355"/>
    </location>
</feature>
<gene>
    <name evidence="2" type="ORF">GCM10007894_05680</name>
</gene>
<keyword evidence="3" id="KW-1185">Reference proteome</keyword>
<dbReference type="Proteomes" id="UP001157439">
    <property type="component" value="Unassembled WGS sequence"/>
</dbReference>
<dbReference type="EMBL" id="BSPO01000002">
    <property type="protein sequence ID" value="GLS82591.1"/>
    <property type="molecule type" value="Genomic_DNA"/>
</dbReference>
<name>A0AA37TQ67_9GAMM</name>
<evidence type="ECO:0000313" key="2">
    <source>
        <dbReference type="EMBL" id="GLS82591.1"/>
    </source>
</evidence>
<accession>A0AA37TQ67</accession>
<comment type="caution">
    <text evidence="2">The sequence shown here is derived from an EMBL/GenBank/DDBJ whole genome shotgun (WGS) entry which is preliminary data.</text>
</comment>
<reference evidence="2 3" key="1">
    <citation type="journal article" date="2014" name="Int. J. Syst. Evol. Microbiol.">
        <title>Complete genome sequence of Corynebacterium casei LMG S-19264T (=DSM 44701T), isolated from a smear-ripened cheese.</title>
        <authorList>
            <consortium name="US DOE Joint Genome Institute (JGI-PGF)"/>
            <person name="Walter F."/>
            <person name="Albersmeier A."/>
            <person name="Kalinowski J."/>
            <person name="Ruckert C."/>
        </authorList>
    </citation>
    <scope>NUCLEOTIDE SEQUENCE [LARGE SCALE GENOMIC DNA]</scope>
    <source>
        <strain evidence="2 3">NBRC 112785</strain>
    </source>
</reference>
<dbReference type="AlphaFoldDB" id="A0AA37TQ67"/>
<protein>
    <recommendedName>
        <fullName evidence="4">Porin</fullName>
    </recommendedName>
</protein>
<proteinExistence type="predicted"/>
<evidence type="ECO:0000313" key="3">
    <source>
        <dbReference type="Proteomes" id="UP001157439"/>
    </source>
</evidence>
<dbReference type="SUPFAM" id="SSF56935">
    <property type="entry name" value="Porins"/>
    <property type="match status" value="1"/>
</dbReference>
<keyword evidence="1" id="KW-0732">Signal</keyword>
<feature type="signal peptide" evidence="1">
    <location>
        <begin position="1"/>
        <end position="27"/>
    </location>
</feature>
<sequence>MERNEMLKKTAIAIALSTLFGATVVNAATLEQSDNGDFASLYGEVGVGGYIATNPDYNYNELYDTKGYVDDSFATMGVTGERDKFIYRLELDYQRRNWRGGDGEFELAIDKVYIGYRFDDHQWVQAGLTDTAFDRYDHFGDYTFNESVKTREAGDQENTLKYEAAFDNLVYGVSYSYEGKHKNGDAQGDIVNGYVGWMSEYVSAVVGLEGRGGSDGESKYGKQRLAGFGMRVKTLPHLFFGVNGFVEDEDLSTRKSGDVYLNYETFRNMGVTLTSKYELNKSTDIIASINHEQYESWDVESPNYDYTKLEPEYGKARRWGSLGVNYRPTKGIELSLEGRIGEAPEAAYAYTRIYF</sequence>
<organism evidence="2 3">
    <name type="scientific">Paraferrimonas haliotis</name>
    <dbReference type="NCBI Taxonomy" id="2013866"/>
    <lineage>
        <taxon>Bacteria</taxon>
        <taxon>Pseudomonadati</taxon>
        <taxon>Pseudomonadota</taxon>
        <taxon>Gammaproteobacteria</taxon>
        <taxon>Alteromonadales</taxon>
        <taxon>Ferrimonadaceae</taxon>
        <taxon>Paraferrimonas</taxon>
    </lineage>
</organism>
<evidence type="ECO:0000256" key="1">
    <source>
        <dbReference type="SAM" id="SignalP"/>
    </source>
</evidence>